<gene>
    <name evidence="2" type="ORF">DCAF_LOCUS1623</name>
</gene>
<accession>A0AAV1QT67</accession>
<comment type="caution">
    <text evidence="2">The sequence shown here is derived from an EMBL/GenBank/DDBJ whole genome shotgun (WGS) entry which is preliminary data.</text>
</comment>
<dbReference type="Proteomes" id="UP001314170">
    <property type="component" value="Unassembled WGS sequence"/>
</dbReference>
<keyword evidence="3" id="KW-1185">Reference proteome</keyword>
<evidence type="ECO:0000313" key="3">
    <source>
        <dbReference type="Proteomes" id="UP001314170"/>
    </source>
</evidence>
<feature type="compositionally biased region" description="Acidic residues" evidence="1">
    <location>
        <begin position="33"/>
        <end position="46"/>
    </location>
</feature>
<sequence length="111" mass="12710">MDFMRKEMKEGGGLHNTDQIEMTFHVENRADDDMGDEDDDMGDDDGAAMMSLADTDPEDHDDTGLGDDYNDEMIDEEDGDFHENRVIEVRWREAFDGLDYLQCTGSTRSFK</sequence>
<feature type="region of interest" description="Disordered" evidence="1">
    <location>
        <begin position="1"/>
        <end position="80"/>
    </location>
</feature>
<reference evidence="2 3" key="1">
    <citation type="submission" date="2024-01" db="EMBL/GenBank/DDBJ databases">
        <authorList>
            <person name="Waweru B."/>
        </authorList>
    </citation>
    <scope>NUCLEOTIDE SEQUENCE [LARGE SCALE GENOMIC DNA]</scope>
</reference>
<dbReference type="AlphaFoldDB" id="A0AAV1QT67"/>
<dbReference type="EMBL" id="CAWUPB010000222">
    <property type="protein sequence ID" value="CAK7323990.1"/>
    <property type="molecule type" value="Genomic_DNA"/>
</dbReference>
<evidence type="ECO:0000256" key="1">
    <source>
        <dbReference type="SAM" id="MobiDB-lite"/>
    </source>
</evidence>
<protein>
    <submittedName>
        <fullName evidence="2">Uncharacterized protein</fullName>
    </submittedName>
</protein>
<evidence type="ECO:0000313" key="2">
    <source>
        <dbReference type="EMBL" id="CAK7323990.1"/>
    </source>
</evidence>
<feature type="compositionally biased region" description="Acidic residues" evidence="1">
    <location>
        <begin position="55"/>
        <end position="80"/>
    </location>
</feature>
<name>A0AAV1QT67_9ROSI</name>
<proteinExistence type="predicted"/>
<organism evidence="2 3">
    <name type="scientific">Dovyalis caffra</name>
    <dbReference type="NCBI Taxonomy" id="77055"/>
    <lineage>
        <taxon>Eukaryota</taxon>
        <taxon>Viridiplantae</taxon>
        <taxon>Streptophyta</taxon>
        <taxon>Embryophyta</taxon>
        <taxon>Tracheophyta</taxon>
        <taxon>Spermatophyta</taxon>
        <taxon>Magnoliopsida</taxon>
        <taxon>eudicotyledons</taxon>
        <taxon>Gunneridae</taxon>
        <taxon>Pentapetalae</taxon>
        <taxon>rosids</taxon>
        <taxon>fabids</taxon>
        <taxon>Malpighiales</taxon>
        <taxon>Salicaceae</taxon>
        <taxon>Flacourtieae</taxon>
        <taxon>Dovyalis</taxon>
    </lineage>
</organism>
<feature type="compositionally biased region" description="Basic and acidic residues" evidence="1">
    <location>
        <begin position="1"/>
        <end position="12"/>
    </location>
</feature>